<evidence type="ECO:0000256" key="2">
    <source>
        <dbReference type="SAM" id="Phobius"/>
    </source>
</evidence>
<evidence type="ECO:0000313" key="3">
    <source>
        <dbReference type="EMBL" id="GAA1716618.1"/>
    </source>
</evidence>
<gene>
    <name evidence="3" type="ORF">GCM10009809_10850</name>
</gene>
<dbReference type="Proteomes" id="UP001501138">
    <property type="component" value="Unassembled WGS sequence"/>
</dbReference>
<dbReference type="EMBL" id="BAAAPM010000003">
    <property type="protein sequence ID" value="GAA1716618.1"/>
    <property type="molecule type" value="Genomic_DNA"/>
</dbReference>
<protein>
    <submittedName>
        <fullName evidence="3">Uncharacterized protein</fullName>
    </submittedName>
</protein>
<dbReference type="RefSeq" id="WP_344246413.1">
    <property type="nucleotide sequence ID" value="NZ_BAAAPM010000003.1"/>
</dbReference>
<keyword evidence="2" id="KW-1133">Transmembrane helix</keyword>
<evidence type="ECO:0000313" key="4">
    <source>
        <dbReference type="Proteomes" id="UP001501138"/>
    </source>
</evidence>
<reference evidence="3 4" key="1">
    <citation type="journal article" date="2019" name="Int. J. Syst. Evol. Microbiol.">
        <title>The Global Catalogue of Microorganisms (GCM) 10K type strain sequencing project: providing services to taxonomists for standard genome sequencing and annotation.</title>
        <authorList>
            <consortium name="The Broad Institute Genomics Platform"/>
            <consortium name="The Broad Institute Genome Sequencing Center for Infectious Disease"/>
            <person name="Wu L."/>
            <person name="Ma J."/>
        </authorList>
    </citation>
    <scope>NUCLEOTIDE SEQUENCE [LARGE SCALE GENOMIC DNA]</scope>
    <source>
        <strain evidence="3 4">JCM 15589</strain>
    </source>
</reference>
<keyword evidence="2" id="KW-0812">Transmembrane</keyword>
<proteinExistence type="predicted"/>
<comment type="caution">
    <text evidence="3">The sequence shown here is derived from an EMBL/GenBank/DDBJ whole genome shotgun (WGS) entry which is preliminary data.</text>
</comment>
<accession>A0ABN2J2H5</accession>
<feature type="region of interest" description="Disordered" evidence="1">
    <location>
        <begin position="56"/>
        <end position="77"/>
    </location>
</feature>
<keyword evidence="2" id="KW-0472">Membrane</keyword>
<feature type="transmembrane region" description="Helical" evidence="2">
    <location>
        <begin position="29"/>
        <end position="50"/>
    </location>
</feature>
<organism evidence="3 4">
    <name type="scientific">Isoptericola hypogeus</name>
    <dbReference type="NCBI Taxonomy" id="300179"/>
    <lineage>
        <taxon>Bacteria</taxon>
        <taxon>Bacillati</taxon>
        <taxon>Actinomycetota</taxon>
        <taxon>Actinomycetes</taxon>
        <taxon>Micrococcales</taxon>
        <taxon>Promicromonosporaceae</taxon>
        <taxon>Isoptericola</taxon>
    </lineage>
</organism>
<evidence type="ECO:0000256" key="1">
    <source>
        <dbReference type="SAM" id="MobiDB-lite"/>
    </source>
</evidence>
<sequence>MSQARTGGNGRPGTGSPRPSPEVIRRRRIVVGSLAGALVLLVVLVTALVWPGFAQPEPQPTATVTAPPPTPTIEPSGRPADQTAFLMAQPDTVLQLALRGAAPYDAWVDDAGAVEAWELTYADGDGADAAKVQVLAGQWEDDDAAAGAYEALVKAAGDPTDEGEVTVGDQATGAYVVTPGSAAGTAVVTWRNGTAVLQATGPADLVDDVYSAYPL</sequence>
<feature type="region of interest" description="Disordered" evidence="1">
    <location>
        <begin position="1"/>
        <end position="21"/>
    </location>
</feature>
<name>A0ABN2J2H5_9MICO</name>
<keyword evidence="4" id="KW-1185">Reference proteome</keyword>